<dbReference type="Proteomes" id="UP001565200">
    <property type="component" value="Unassembled WGS sequence"/>
</dbReference>
<dbReference type="Pfam" id="PF20050">
    <property type="entry name" value="DUF6452"/>
    <property type="match status" value="1"/>
</dbReference>
<feature type="region of interest" description="Disordered" evidence="1">
    <location>
        <begin position="152"/>
        <end position="191"/>
    </location>
</feature>
<keyword evidence="3" id="KW-1185">Reference proteome</keyword>
<evidence type="ECO:0000256" key="1">
    <source>
        <dbReference type="SAM" id="MobiDB-lite"/>
    </source>
</evidence>
<sequence length="191" mass="20992">MLVVLHTSCNTSGCTENKSSIPLAGFYSYETLGAITVNEISIGGVDAPDDSLLLDNGSAGKMYLPFRSTAEETSYFIRYESEQLGGGALYDIITFNYTSIPYFASEECGAMFRYKINEMYYTKHLIDSVGLVDSLITNEDVEKIHIYFRTADIEKPDAPDDPDSPDVPGDNPDNPDDNPGDNPGQNETPDE</sequence>
<accession>A0ABV4CZ96</accession>
<gene>
    <name evidence="2" type="ORF">AAK873_09645</name>
</gene>
<dbReference type="InterPro" id="IPR045607">
    <property type="entry name" value="DUF6452"/>
</dbReference>
<proteinExistence type="predicted"/>
<dbReference type="EMBL" id="JBCLPP010000026">
    <property type="protein sequence ID" value="MEY8245875.1"/>
    <property type="molecule type" value="Genomic_DNA"/>
</dbReference>
<comment type="caution">
    <text evidence="2">The sequence shown here is derived from an EMBL/GenBank/DDBJ whole genome shotgun (WGS) entry which is preliminary data.</text>
</comment>
<reference evidence="2 3" key="1">
    <citation type="submission" date="2024-03" db="EMBL/GenBank/DDBJ databases">
        <title>Mouse gut bacterial collection (mGBC) of GemPharmatech.</title>
        <authorList>
            <person name="He Y."/>
            <person name="Dong L."/>
            <person name="Wu D."/>
            <person name="Gao X."/>
            <person name="Lin Z."/>
        </authorList>
    </citation>
    <scope>NUCLEOTIDE SEQUENCE [LARGE SCALE GENOMIC DNA]</scope>
    <source>
        <strain evidence="2 3">54-13</strain>
    </source>
</reference>
<evidence type="ECO:0000313" key="3">
    <source>
        <dbReference type="Proteomes" id="UP001565200"/>
    </source>
</evidence>
<organism evidence="2 3">
    <name type="scientific">Heminiphilus faecis</name>
    <dbReference type="NCBI Taxonomy" id="2601703"/>
    <lineage>
        <taxon>Bacteria</taxon>
        <taxon>Pseudomonadati</taxon>
        <taxon>Bacteroidota</taxon>
        <taxon>Bacteroidia</taxon>
        <taxon>Bacteroidales</taxon>
        <taxon>Muribaculaceae</taxon>
        <taxon>Heminiphilus</taxon>
    </lineage>
</organism>
<dbReference type="RefSeq" id="WP_369863537.1">
    <property type="nucleotide sequence ID" value="NZ_JBCLPP010000026.1"/>
</dbReference>
<name>A0ABV4CZ96_9BACT</name>
<evidence type="ECO:0000313" key="2">
    <source>
        <dbReference type="EMBL" id="MEY8245875.1"/>
    </source>
</evidence>
<protein>
    <submittedName>
        <fullName evidence="2">DUF6452 family protein</fullName>
    </submittedName>
</protein>